<dbReference type="InterPro" id="IPR004589">
    <property type="entry name" value="DNA_helicase_ATP-dep_RecQ"/>
</dbReference>
<evidence type="ECO:0000256" key="5">
    <source>
        <dbReference type="ARBA" id="ARBA00022806"/>
    </source>
</evidence>
<dbReference type="InterPro" id="IPR011545">
    <property type="entry name" value="DEAD/DEAH_box_helicase_dom"/>
</dbReference>
<dbReference type="Gene3D" id="3.40.50.300">
    <property type="entry name" value="P-loop containing nucleotide triphosphate hydrolases"/>
    <property type="match status" value="2"/>
</dbReference>
<keyword evidence="7" id="KW-0238">DNA-binding</keyword>
<dbReference type="Pfam" id="PF16124">
    <property type="entry name" value="RecQ_Zn_bind"/>
    <property type="match status" value="1"/>
</dbReference>
<dbReference type="CDD" id="cd17920">
    <property type="entry name" value="DEXHc_RecQ"/>
    <property type="match status" value="1"/>
</dbReference>
<dbReference type="NCBIfam" id="TIGR00614">
    <property type="entry name" value="recQ_fam"/>
    <property type="match status" value="1"/>
</dbReference>
<dbReference type="EC" id="5.6.2.4" evidence="10"/>
<comment type="caution">
    <text evidence="15">The sequence shown here is derived from an EMBL/GenBank/DDBJ whole genome shotgun (WGS) entry which is preliminary data.</text>
</comment>
<keyword evidence="4" id="KW-0378">Hydrolase</keyword>
<comment type="catalytic activity">
    <reaction evidence="9">
        <text>Couples ATP hydrolysis with the unwinding of duplex DNA by translocating in the 3'-5' direction.</text>
        <dbReference type="EC" id="5.6.2.4"/>
    </reaction>
</comment>
<sequence length="526" mass="56247">MADVDAIVAAVFGFELRPAQRETIASVVGGRDTLAVLPTGSGKSAIYQVAGLALGGLTVVVSPLLALQRDQLRSLTGHDVAARMLNSGQRHAERAEALRAVRDGEVDFVLLGPEQLGNEEAVAAIGGSKRAVTLLAVDEAHLISQWGHDFRPDYLTLADVADTLGRPPVLALTATAAPPVQADITRRLRMVDPRVIVTGFDRPNLSLAARLTRPDKPEARALEDRTVEVMLAHETPALVYALTHAHCEELASRLRLDAYKVAAYHAGVPAAERARIQDAFFAGELDIVVATSAFGMGIDKPDIRTVVHAGVPGSLDEYYQEIGRGGRDGQPAHAVLVHDGRAMRIPRLLAARSRVPAATVAAVVEHLSVTREPAELAKVAGVSRNAVQRVLDELHELGFGPTVAPAEAEREVLASGERRQTVLTSQIEASRHYAETTHCRRAELPAYFGEHYAAPCGNCDNDAAGRVPAPAASSETTDGVRVMHKYWGSGLLLTRDEHELTVLFDAVGYRHLTPAVLTNGLLSIAS</sequence>
<dbReference type="InterPro" id="IPR001650">
    <property type="entry name" value="Helicase_C-like"/>
</dbReference>
<dbReference type="RefSeq" id="WP_203374621.1">
    <property type="nucleotide sequence ID" value="NZ_JAENHP010000001.1"/>
</dbReference>
<dbReference type="GO" id="GO:0004386">
    <property type="term" value="F:helicase activity"/>
    <property type="evidence" value="ECO:0007669"/>
    <property type="project" value="UniProtKB-KW"/>
</dbReference>
<evidence type="ECO:0000256" key="4">
    <source>
        <dbReference type="ARBA" id="ARBA00022801"/>
    </source>
</evidence>
<dbReference type="InterPro" id="IPR014001">
    <property type="entry name" value="Helicase_ATP-bd"/>
</dbReference>
<dbReference type="SUPFAM" id="SSF52540">
    <property type="entry name" value="P-loop containing nucleoside triphosphate hydrolases"/>
    <property type="match status" value="1"/>
</dbReference>
<evidence type="ECO:0000256" key="3">
    <source>
        <dbReference type="ARBA" id="ARBA00022741"/>
    </source>
</evidence>
<name>A0ABS2A4J2_9ACTN</name>
<reference evidence="15 16" key="1">
    <citation type="submission" date="2021-01" db="EMBL/GenBank/DDBJ databases">
        <title>Actinoplanes sp. nov. LDG1-06 isolated from lichen.</title>
        <authorList>
            <person name="Saeng-In P."/>
            <person name="Phongsopitanun W."/>
            <person name="Kanchanasin P."/>
            <person name="Yuki M."/>
            <person name="Kudo T."/>
            <person name="Ohkuma M."/>
            <person name="Tanasupawat S."/>
        </authorList>
    </citation>
    <scope>NUCLEOTIDE SEQUENCE [LARGE SCALE GENOMIC DNA]</scope>
    <source>
        <strain evidence="15 16">LDG1-06</strain>
    </source>
</reference>
<dbReference type="PROSITE" id="PS51192">
    <property type="entry name" value="HELICASE_ATP_BIND_1"/>
    <property type="match status" value="1"/>
</dbReference>
<evidence type="ECO:0000256" key="6">
    <source>
        <dbReference type="ARBA" id="ARBA00022840"/>
    </source>
</evidence>
<dbReference type="Proteomes" id="UP000632138">
    <property type="component" value="Unassembled WGS sequence"/>
</dbReference>
<evidence type="ECO:0000256" key="12">
    <source>
        <dbReference type="ARBA" id="ARBA00044550"/>
    </source>
</evidence>
<evidence type="ECO:0000259" key="13">
    <source>
        <dbReference type="PROSITE" id="PS51192"/>
    </source>
</evidence>
<comment type="similarity">
    <text evidence="1">Belongs to the helicase family. RecQ subfamily.</text>
</comment>
<evidence type="ECO:0000256" key="1">
    <source>
        <dbReference type="ARBA" id="ARBA00005446"/>
    </source>
</evidence>
<evidence type="ECO:0000256" key="9">
    <source>
        <dbReference type="ARBA" id="ARBA00034617"/>
    </source>
</evidence>
<evidence type="ECO:0000256" key="8">
    <source>
        <dbReference type="ARBA" id="ARBA00023235"/>
    </source>
</evidence>
<feature type="domain" description="Helicase C-terminal" evidence="14">
    <location>
        <begin position="221"/>
        <end position="368"/>
    </location>
</feature>
<accession>A0ABS2A4J2</accession>
<evidence type="ECO:0000256" key="2">
    <source>
        <dbReference type="ARBA" id="ARBA00022723"/>
    </source>
</evidence>
<dbReference type="InterPro" id="IPR032284">
    <property type="entry name" value="RecQ_Zn-bd"/>
</dbReference>
<dbReference type="InterPro" id="IPR027417">
    <property type="entry name" value="P-loop_NTPase"/>
</dbReference>
<evidence type="ECO:0000313" key="16">
    <source>
        <dbReference type="Proteomes" id="UP000632138"/>
    </source>
</evidence>
<keyword evidence="16" id="KW-1185">Reference proteome</keyword>
<organism evidence="15 16">
    <name type="scientific">Paractinoplanes ovalisporus</name>
    <dbReference type="NCBI Taxonomy" id="2810368"/>
    <lineage>
        <taxon>Bacteria</taxon>
        <taxon>Bacillati</taxon>
        <taxon>Actinomycetota</taxon>
        <taxon>Actinomycetes</taxon>
        <taxon>Micromonosporales</taxon>
        <taxon>Micromonosporaceae</taxon>
        <taxon>Paractinoplanes</taxon>
    </lineage>
</organism>
<evidence type="ECO:0000256" key="7">
    <source>
        <dbReference type="ARBA" id="ARBA00023125"/>
    </source>
</evidence>
<gene>
    <name evidence="15" type="ORF">JIG36_04200</name>
</gene>
<dbReference type="Pfam" id="PF00270">
    <property type="entry name" value="DEAD"/>
    <property type="match status" value="1"/>
</dbReference>
<keyword evidence="2" id="KW-0479">Metal-binding</keyword>
<dbReference type="SMART" id="SM00490">
    <property type="entry name" value="HELICc"/>
    <property type="match status" value="1"/>
</dbReference>
<proteinExistence type="inferred from homology"/>
<dbReference type="PANTHER" id="PTHR13710:SF105">
    <property type="entry name" value="ATP-DEPENDENT DNA HELICASE Q1"/>
    <property type="match status" value="1"/>
</dbReference>
<keyword evidence="8" id="KW-0413">Isomerase</keyword>
<dbReference type="PROSITE" id="PS51194">
    <property type="entry name" value="HELICASE_CTER"/>
    <property type="match status" value="1"/>
</dbReference>
<dbReference type="EMBL" id="JAENHP010000001">
    <property type="protein sequence ID" value="MBM2614756.1"/>
    <property type="molecule type" value="Genomic_DNA"/>
</dbReference>
<evidence type="ECO:0000313" key="15">
    <source>
        <dbReference type="EMBL" id="MBM2614756.1"/>
    </source>
</evidence>
<dbReference type="SMART" id="SM00487">
    <property type="entry name" value="DEXDc"/>
    <property type="match status" value="1"/>
</dbReference>
<dbReference type="PANTHER" id="PTHR13710">
    <property type="entry name" value="DNA HELICASE RECQ FAMILY MEMBER"/>
    <property type="match status" value="1"/>
</dbReference>
<protein>
    <recommendedName>
        <fullName evidence="11">ATP-dependent DNA helicase RecQ</fullName>
        <ecNumber evidence="10">5.6.2.4</ecNumber>
    </recommendedName>
    <alternativeName>
        <fullName evidence="12">DNA 3'-5' helicase RecQ</fullName>
    </alternativeName>
</protein>
<dbReference type="Pfam" id="PF00271">
    <property type="entry name" value="Helicase_C"/>
    <property type="match status" value="1"/>
</dbReference>
<evidence type="ECO:0000259" key="14">
    <source>
        <dbReference type="PROSITE" id="PS51194"/>
    </source>
</evidence>
<keyword evidence="6" id="KW-0067">ATP-binding</keyword>
<evidence type="ECO:0000256" key="10">
    <source>
        <dbReference type="ARBA" id="ARBA00034808"/>
    </source>
</evidence>
<feature type="domain" description="Helicase ATP-binding" evidence="13">
    <location>
        <begin position="24"/>
        <end position="194"/>
    </location>
</feature>
<keyword evidence="5 15" id="KW-0347">Helicase</keyword>
<keyword evidence="3" id="KW-0547">Nucleotide-binding</keyword>
<evidence type="ECO:0000256" key="11">
    <source>
        <dbReference type="ARBA" id="ARBA00044535"/>
    </source>
</evidence>